<gene>
    <name evidence="1" type="ORF">RT761_01074</name>
</gene>
<dbReference type="RefSeq" id="WP_218113038.1">
    <property type="nucleotide sequence ID" value="NZ_CP065383.1"/>
</dbReference>
<dbReference type="AlphaFoldDB" id="A0A7T1F2Z4"/>
<accession>A0A7T1F2Z4</accession>
<evidence type="ECO:0000313" key="1">
    <source>
        <dbReference type="EMBL" id="QPM67861.1"/>
    </source>
</evidence>
<dbReference type="Proteomes" id="UP000594463">
    <property type="component" value="Chromosome"/>
</dbReference>
<dbReference type="EMBL" id="CP065383">
    <property type="protein sequence ID" value="QPM67861.1"/>
    <property type="molecule type" value="Genomic_DNA"/>
</dbReference>
<proteinExistence type="predicted"/>
<keyword evidence="2" id="KW-1185">Reference proteome</keyword>
<organism evidence="1 2">
    <name type="scientific">Atribacter laminatus</name>
    <dbReference type="NCBI Taxonomy" id="2847778"/>
    <lineage>
        <taxon>Bacteria</taxon>
        <taxon>Pseudomonadati</taxon>
        <taxon>Atribacterota</taxon>
        <taxon>Atribacteria</taxon>
        <taxon>Atribacterales</taxon>
        <taxon>Atribacteraceae</taxon>
        <taxon>Atribacter</taxon>
    </lineage>
</organism>
<sequence>MSLIREKILEAIEKLKDEELEGVLAYIKLIQEPEEIEPTQEEKEAIKQGREDFQKGDFIIWKGC</sequence>
<protein>
    <submittedName>
        <fullName evidence="1">Uncharacterized protein</fullName>
    </submittedName>
</protein>
<dbReference type="KEGG" id="alam:RT761_01074"/>
<name>A0A7T1F2Z4_ATRLM</name>
<reference evidence="1 2" key="1">
    <citation type="journal article" date="2021" name="Nat. Commun.">
        <title>Isolation of a member of the candidate phylum Atribacteria reveals a unique cell membrane structure.</title>
        <authorList>
            <person name="Taiki K."/>
            <person name="Nobu M.K."/>
            <person name="Kusada H."/>
            <person name="Meng X.-Y."/>
            <person name="Hosoki N."/>
            <person name="Uematsu K."/>
            <person name="Yoshioka H."/>
            <person name="Kamagata Y."/>
            <person name="Tamaki H."/>
        </authorList>
    </citation>
    <scope>NUCLEOTIDE SEQUENCE [LARGE SCALE GENOMIC DNA]</scope>
    <source>
        <strain evidence="1 2">RT761</strain>
    </source>
</reference>
<evidence type="ECO:0000313" key="2">
    <source>
        <dbReference type="Proteomes" id="UP000594463"/>
    </source>
</evidence>